<evidence type="ECO:0000256" key="2">
    <source>
        <dbReference type="ARBA" id="ARBA00023125"/>
    </source>
</evidence>
<dbReference type="SUPFAM" id="SSF46689">
    <property type="entry name" value="Homeodomain-like"/>
    <property type="match status" value="1"/>
</dbReference>
<proteinExistence type="predicted"/>
<dbReference type="InterPro" id="IPR011075">
    <property type="entry name" value="TetR_C"/>
</dbReference>
<dbReference type="AlphaFoldDB" id="A0A6C2UQP9"/>
<keyword evidence="2 4" id="KW-0238">DNA-binding</keyword>
<dbReference type="Pfam" id="PF00440">
    <property type="entry name" value="TetR_N"/>
    <property type="match status" value="1"/>
</dbReference>
<evidence type="ECO:0000313" key="7">
    <source>
        <dbReference type="Proteomes" id="UP000346198"/>
    </source>
</evidence>
<name>A0A6C2UQP9_9BACT</name>
<dbReference type="Pfam" id="PF16925">
    <property type="entry name" value="TetR_C_13"/>
    <property type="match status" value="1"/>
</dbReference>
<dbReference type="InterPro" id="IPR001647">
    <property type="entry name" value="HTH_TetR"/>
</dbReference>
<dbReference type="PRINTS" id="PR00455">
    <property type="entry name" value="HTHTETR"/>
</dbReference>
<dbReference type="EMBL" id="CAAHFH010000002">
    <property type="protein sequence ID" value="VGO21624.1"/>
    <property type="molecule type" value="Genomic_DNA"/>
</dbReference>
<keyword evidence="7" id="KW-1185">Reference proteome</keyword>
<evidence type="ECO:0000256" key="3">
    <source>
        <dbReference type="ARBA" id="ARBA00023163"/>
    </source>
</evidence>
<sequence>MRPNMKEQTTKERILEAAEELMLERSFHSVGLKQILDAVKVPKGSFYYYFESKEQFGVEMMKHYMDQASVHKRSFLLNREKEPDPLKRLFTYLEGSIAFMDKHPGKFPCLAIKLASEVSDISAGMREELVKGFQDWINIYREVLNDAVKAGLLPEDLDIDTEAELIQDHWAGAAQRAVIFQTSEPVRHTVEYIKNRIENMEVR</sequence>
<dbReference type="InterPro" id="IPR036271">
    <property type="entry name" value="Tet_transcr_reg_TetR-rel_C_sf"/>
</dbReference>
<dbReference type="Proteomes" id="UP000346198">
    <property type="component" value="Unassembled WGS sequence"/>
</dbReference>
<evidence type="ECO:0000256" key="1">
    <source>
        <dbReference type="ARBA" id="ARBA00023015"/>
    </source>
</evidence>
<feature type="DNA-binding region" description="H-T-H motif" evidence="4">
    <location>
        <begin position="31"/>
        <end position="50"/>
    </location>
</feature>
<evidence type="ECO:0000259" key="5">
    <source>
        <dbReference type="PROSITE" id="PS50977"/>
    </source>
</evidence>
<protein>
    <submittedName>
        <fullName evidence="6">HTH-type transcriptional repressor NemR</fullName>
    </submittedName>
</protein>
<organism evidence="6 7">
    <name type="scientific">Pontiella sulfatireligans</name>
    <dbReference type="NCBI Taxonomy" id="2750658"/>
    <lineage>
        <taxon>Bacteria</taxon>
        <taxon>Pseudomonadati</taxon>
        <taxon>Kiritimatiellota</taxon>
        <taxon>Kiritimatiellia</taxon>
        <taxon>Kiritimatiellales</taxon>
        <taxon>Pontiellaceae</taxon>
        <taxon>Pontiella</taxon>
    </lineage>
</organism>
<dbReference type="GO" id="GO:0003677">
    <property type="term" value="F:DNA binding"/>
    <property type="evidence" value="ECO:0007669"/>
    <property type="project" value="UniProtKB-UniRule"/>
</dbReference>
<dbReference type="SUPFAM" id="SSF48498">
    <property type="entry name" value="Tetracyclin repressor-like, C-terminal domain"/>
    <property type="match status" value="1"/>
</dbReference>
<accession>A0A6C2UQP9</accession>
<reference evidence="6 7" key="1">
    <citation type="submission" date="2019-04" db="EMBL/GenBank/DDBJ databases">
        <authorList>
            <person name="Van Vliet M D."/>
        </authorList>
    </citation>
    <scope>NUCLEOTIDE SEQUENCE [LARGE SCALE GENOMIC DNA]</scope>
    <source>
        <strain evidence="6 7">F21</strain>
    </source>
</reference>
<dbReference type="PANTHER" id="PTHR47506">
    <property type="entry name" value="TRANSCRIPTIONAL REGULATORY PROTEIN"/>
    <property type="match status" value="1"/>
</dbReference>
<evidence type="ECO:0000256" key="4">
    <source>
        <dbReference type="PROSITE-ProRule" id="PRU00335"/>
    </source>
</evidence>
<dbReference type="PANTHER" id="PTHR47506:SF6">
    <property type="entry name" value="HTH-TYPE TRANSCRIPTIONAL REPRESSOR NEMR"/>
    <property type="match status" value="1"/>
</dbReference>
<dbReference type="PROSITE" id="PS50977">
    <property type="entry name" value="HTH_TETR_2"/>
    <property type="match status" value="1"/>
</dbReference>
<keyword evidence="1" id="KW-0805">Transcription regulation</keyword>
<dbReference type="InterPro" id="IPR009057">
    <property type="entry name" value="Homeodomain-like_sf"/>
</dbReference>
<evidence type="ECO:0000313" key="6">
    <source>
        <dbReference type="EMBL" id="VGO21624.1"/>
    </source>
</evidence>
<gene>
    <name evidence="6" type="primary">nemR</name>
    <name evidence="6" type="ORF">SCARR_03698</name>
</gene>
<dbReference type="Gene3D" id="1.10.357.10">
    <property type="entry name" value="Tetracycline Repressor, domain 2"/>
    <property type="match status" value="1"/>
</dbReference>
<feature type="domain" description="HTH tetR-type" evidence="5">
    <location>
        <begin position="8"/>
        <end position="68"/>
    </location>
</feature>
<keyword evidence="3" id="KW-0804">Transcription</keyword>